<proteinExistence type="predicted"/>
<sequence>MLSIKASLYVPSPKCCNSHRKCVLHVYLYFLNTVMVSFCPFPKAPDWQVLKHPKLCHHSATTLISSHSDMATRVNTQAAQAPLSQPTLVCDYCGMKPRYQNHTYCSKTCANQAAALCAQCHQKPKYQNFEYCGKSCASIANAGKSHPVNWAAAVAPPATTNTQPQAAQNGHGKGSGTRGGAQKGPKPAMNQLAQMISQVPQALMATMNGNSIPAGQTNAVSAAAAGPMTQGAQVGLQTIGNGSTGPVPATLNPVPPASSNNNPFSNGTFAIPQSQGQGNAAAVANGSTLPTVPNQNGGQIAQPNALLLSTTQQPPNDTICLIPGCGKPVHVDADGIKASNFCSRRHREEAVSSGLVQPCIMCLSLPQGNADYFCSRACKEDALHKQ</sequence>
<accession>A0ACD3AW59</accession>
<protein>
    <submittedName>
        <fullName evidence="1">Uncharacterized protein</fullName>
    </submittedName>
</protein>
<dbReference type="Proteomes" id="UP000308600">
    <property type="component" value="Unassembled WGS sequence"/>
</dbReference>
<reference evidence="1 2" key="1">
    <citation type="journal article" date="2019" name="Nat. Ecol. Evol.">
        <title>Megaphylogeny resolves global patterns of mushroom evolution.</title>
        <authorList>
            <person name="Varga T."/>
            <person name="Krizsan K."/>
            <person name="Foldi C."/>
            <person name="Dima B."/>
            <person name="Sanchez-Garcia M."/>
            <person name="Sanchez-Ramirez S."/>
            <person name="Szollosi G.J."/>
            <person name="Szarkandi J.G."/>
            <person name="Papp V."/>
            <person name="Albert L."/>
            <person name="Andreopoulos W."/>
            <person name="Angelini C."/>
            <person name="Antonin V."/>
            <person name="Barry K.W."/>
            <person name="Bougher N.L."/>
            <person name="Buchanan P."/>
            <person name="Buyck B."/>
            <person name="Bense V."/>
            <person name="Catcheside P."/>
            <person name="Chovatia M."/>
            <person name="Cooper J."/>
            <person name="Damon W."/>
            <person name="Desjardin D."/>
            <person name="Finy P."/>
            <person name="Geml J."/>
            <person name="Haridas S."/>
            <person name="Hughes K."/>
            <person name="Justo A."/>
            <person name="Karasinski D."/>
            <person name="Kautmanova I."/>
            <person name="Kiss B."/>
            <person name="Kocsube S."/>
            <person name="Kotiranta H."/>
            <person name="LaButti K.M."/>
            <person name="Lechner B.E."/>
            <person name="Liimatainen K."/>
            <person name="Lipzen A."/>
            <person name="Lukacs Z."/>
            <person name="Mihaltcheva S."/>
            <person name="Morgado L.N."/>
            <person name="Niskanen T."/>
            <person name="Noordeloos M.E."/>
            <person name="Ohm R.A."/>
            <person name="Ortiz-Santana B."/>
            <person name="Ovrebo C."/>
            <person name="Racz N."/>
            <person name="Riley R."/>
            <person name="Savchenko A."/>
            <person name="Shiryaev A."/>
            <person name="Soop K."/>
            <person name="Spirin V."/>
            <person name="Szebenyi C."/>
            <person name="Tomsovsky M."/>
            <person name="Tulloss R.E."/>
            <person name="Uehling J."/>
            <person name="Grigoriev I.V."/>
            <person name="Vagvolgyi C."/>
            <person name="Papp T."/>
            <person name="Martin F.M."/>
            <person name="Miettinen O."/>
            <person name="Hibbett D.S."/>
            <person name="Nagy L.G."/>
        </authorList>
    </citation>
    <scope>NUCLEOTIDE SEQUENCE [LARGE SCALE GENOMIC DNA]</scope>
    <source>
        <strain evidence="1 2">NL-1719</strain>
    </source>
</reference>
<name>A0ACD3AW59_9AGAR</name>
<keyword evidence="2" id="KW-1185">Reference proteome</keyword>
<evidence type="ECO:0000313" key="1">
    <source>
        <dbReference type="EMBL" id="TFK69960.1"/>
    </source>
</evidence>
<gene>
    <name evidence="1" type="ORF">BDN72DRAFT_576826</name>
</gene>
<dbReference type="EMBL" id="ML208321">
    <property type="protein sequence ID" value="TFK69960.1"/>
    <property type="molecule type" value="Genomic_DNA"/>
</dbReference>
<evidence type="ECO:0000313" key="2">
    <source>
        <dbReference type="Proteomes" id="UP000308600"/>
    </source>
</evidence>
<organism evidence="1 2">
    <name type="scientific">Pluteus cervinus</name>
    <dbReference type="NCBI Taxonomy" id="181527"/>
    <lineage>
        <taxon>Eukaryota</taxon>
        <taxon>Fungi</taxon>
        <taxon>Dikarya</taxon>
        <taxon>Basidiomycota</taxon>
        <taxon>Agaricomycotina</taxon>
        <taxon>Agaricomycetes</taxon>
        <taxon>Agaricomycetidae</taxon>
        <taxon>Agaricales</taxon>
        <taxon>Pluteineae</taxon>
        <taxon>Pluteaceae</taxon>
        <taxon>Pluteus</taxon>
    </lineage>
</organism>